<dbReference type="Proteomes" id="UP000219453">
    <property type="component" value="Unassembled WGS sequence"/>
</dbReference>
<accession>A0A285P7G8</accession>
<dbReference type="InterPro" id="IPR045396">
    <property type="entry name" value="DUF6517"/>
</dbReference>
<evidence type="ECO:0000313" key="2">
    <source>
        <dbReference type="Proteomes" id="UP000219453"/>
    </source>
</evidence>
<keyword evidence="2" id="KW-1185">Reference proteome</keyword>
<gene>
    <name evidence="1" type="ORF">SAMN06269185_2926</name>
</gene>
<reference evidence="2" key="1">
    <citation type="submission" date="2017-09" db="EMBL/GenBank/DDBJ databases">
        <authorList>
            <person name="Varghese N."/>
            <person name="Submissions S."/>
        </authorList>
    </citation>
    <scope>NUCLEOTIDE SEQUENCE [LARGE SCALE GENOMIC DNA]</scope>
    <source>
        <strain evidence="2">DSM 27208</strain>
    </source>
</reference>
<dbReference type="Pfam" id="PF20127">
    <property type="entry name" value="DUF6517"/>
    <property type="match status" value="1"/>
</dbReference>
<sequence length="222" mass="23712">MSSNRRRFLAGTGTALSGALAGCTGFILGNDALEVSANKATVAQSALDDTEYEENTVEKVDIERTFEVGGQERTVVASNWQAEYDRSVNVSGFDSFRGAKFIAFSTPQVEIDIADRTLNPVGDKSHRDLVKLVQDSYEGLEDVTGVGEYTTSILGSQATVGEYEGEATFAGTGQTVDLTLHVTNPVAHGEDFIVCVGAYPNYPPLTDGEADNIETLFGGVEH</sequence>
<evidence type="ECO:0000313" key="1">
    <source>
        <dbReference type="EMBL" id="SNZ17207.1"/>
    </source>
</evidence>
<dbReference type="InterPro" id="IPR006311">
    <property type="entry name" value="TAT_signal"/>
</dbReference>
<protein>
    <submittedName>
        <fullName evidence="1">Uncharacterized protein</fullName>
    </submittedName>
</protein>
<proteinExistence type="predicted"/>
<name>A0A285P7G8_NATPI</name>
<dbReference type="OrthoDB" id="205286at2157"/>
<organism evidence="1 2">
    <name type="scientific">Natronoarchaeum philippinense</name>
    <dbReference type="NCBI Taxonomy" id="558529"/>
    <lineage>
        <taxon>Archaea</taxon>
        <taxon>Methanobacteriati</taxon>
        <taxon>Methanobacteriota</taxon>
        <taxon>Stenosarchaea group</taxon>
        <taxon>Halobacteria</taxon>
        <taxon>Halobacteriales</taxon>
        <taxon>Natronoarchaeaceae</taxon>
    </lineage>
</organism>
<dbReference type="RefSeq" id="WP_097009825.1">
    <property type="nucleotide sequence ID" value="NZ_OBEJ01000005.1"/>
</dbReference>
<dbReference type="EMBL" id="OBEJ01000005">
    <property type="protein sequence ID" value="SNZ17207.1"/>
    <property type="molecule type" value="Genomic_DNA"/>
</dbReference>
<dbReference type="PROSITE" id="PS51257">
    <property type="entry name" value="PROKAR_LIPOPROTEIN"/>
    <property type="match status" value="1"/>
</dbReference>
<dbReference type="PROSITE" id="PS51318">
    <property type="entry name" value="TAT"/>
    <property type="match status" value="1"/>
</dbReference>
<dbReference type="AlphaFoldDB" id="A0A285P7G8"/>